<reference evidence="2 3" key="1">
    <citation type="submission" date="2019-06" db="EMBL/GenBank/DDBJ databases">
        <title>Draft genomes of female and male turbot (Scophthalmus maximus).</title>
        <authorList>
            <person name="Xu H."/>
            <person name="Xu X.-W."/>
            <person name="Shao C."/>
            <person name="Chen S."/>
        </authorList>
    </citation>
    <scope>NUCLEOTIDE SEQUENCE [LARGE SCALE GENOMIC DNA]</scope>
    <source>
        <strain evidence="2">Ysfricsl-2016a</strain>
        <tissue evidence="2">Blood</tissue>
    </source>
</reference>
<protein>
    <submittedName>
        <fullName evidence="2">Uncharacterized protein</fullName>
    </submittedName>
</protein>
<dbReference type="EMBL" id="VEVO01000021">
    <property type="protein sequence ID" value="KAF0024622.1"/>
    <property type="molecule type" value="Genomic_DNA"/>
</dbReference>
<proteinExistence type="predicted"/>
<evidence type="ECO:0000313" key="2">
    <source>
        <dbReference type="EMBL" id="KAF0024622.1"/>
    </source>
</evidence>
<sequence length="579" mass="63790">MAETPSVLDKSGDLPHQLPKQKTYRVRDQLQLKLPPGASMTSPLSTEEQQKETDDLGLKYHTEFSLPCPYLSGDRHPHVAKPVRALSPVMEVEMKPNEGQAERKRNLGGDMECKQRRVEKSFLQSIRRTDKHSAAPEAGPLTINPICSAAEDPAPHLHEDKSVIRRFAHNNLNFLTIPVLRPCKPDSSSDSNKDLPLCTIKNNLPRLLNIKACILPCPTETPASRKLCDAHDNPTATLQRGMTAPVMAPVQGRAEAPQGNTKTNAPTAALTQQEAYDLLANFPALERPKKPLGLDMQGGNPKMRIEMGQSGLTHPPKHCPSSGASHQRRMGNVSHEVSSISAGEEKYVLSLHYPTNNCGHLTNLNQRPPRVAAAHGMDVHARSWASAVKAGMTQAAAPQEKGRLCTFQQVDTNNRAKARHSLAQSFSKRVTPSHQLTSLWRGPQTCNPNWFARVDYPPNHWEPVPNWLRIGTVLVKKRDYTVESGHIEPTVLQDSDVPVLLSNRHCYASTLEPLHAVVSVFTSAFRGVAFMAVVKQQQIECTIALNVVRICANVAVVLSTSTYSCRCKASSHNAARQDE</sequence>
<comment type="caution">
    <text evidence="2">The sequence shown here is derived from an EMBL/GenBank/DDBJ whole genome shotgun (WGS) entry which is preliminary data.</text>
</comment>
<evidence type="ECO:0000256" key="1">
    <source>
        <dbReference type="SAM" id="MobiDB-lite"/>
    </source>
</evidence>
<accession>A0A6A4RZN2</accession>
<feature type="region of interest" description="Disordered" evidence="1">
    <location>
        <begin position="1"/>
        <end position="54"/>
    </location>
</feature>
<dbReference type="AlphaFoldDB" id="A0A6A4RZN2"/>
<evidence type="ECO:0000313" key="3">
    <source>
        <dbReference type="Proteomes" id="UP000438429"/>
    </source>
</evidence>
<organism evidence="2 3">
    <name type="scientific">Scophthalmus maximus</name>
    <name type="common">Turbot</name>
    <name type="synonym">Psetta maxima</name>
    <dbReference type="NCBI Taxonomy" id="52904"/>
    <lineage>
        <taxon>Eukaryota</taxon>
        <taxon>Metazoa</taxon>
        <taxon>Chordata</taxon>
        <taxon>Craniata</taxon>
        <taxon>Vertebrata</taxon>
        <taxon>Euteleostomi</taxon>
        <taxon>Actinopterygii</taxon>
        <taxon>Neopterygii</taxon>
        <taxon>Teleostei</taxon>
        <taxon>Neoteleostei</taxon>
        <taxon>Acanthomorphata</taxon>
        <taxon>Carangaria</taxon>
        <taxon>Pleuronectiformes</taxon>
        <taxon>Pleuronectoidei</taxon>
        <taxon>Scophthalmidae</taxon>
        <taxon>Scophthalmus</taxon>
    </lineage>
</organism>
<name>A0A6A4RZN2_SCOMX</name>
<gene>
    <name evidence="2" type="ORF">F2P81_023424</name>
</gene>
<dbReference type="Proteomes" id="UP000438429">
    <property type="component" value="Unassembled WGS sequence"/>
</dbReference>